<feature type="compositionally biased region" description="Basic and acidic residues" evidence="6">
    <location>
        <begin position="383"/>
        <end position="393"/>
    </location>
</feature>
<dbReference type="InterPro" id="IPR036412">
    <property type="entry name" value="HAD-like_sf"/>
</dbReference>
<sequence length="1101" mass="123191">KLKRLLTSMQSVYKLVSTVNQFYREINPSTLSGAIDVIVVKQPNGELACSPFHVRFGKLLVLRPQDKKVEIVVNGKVVDFPMKIGEAGEAFFVFETENRVPEELQTSPLAGPSQPEEEPDFLDLNTDNSKESVSKNKIEQTSAIGSDLGTNDEYEEDAEPKTFDAELNHVNGTKIETPSEMMFPSSPMSEEGTITDDIITPTTIPDEYDEELTKTILNADIIHEVNEKLTIDSRDIKLESTKSDLVFSTNDEKQESLEKLHHETNAFNESNTRDEDANQSDGENNYGLNLNDIDVSDLKKTEPDLEAQLNDVMETQKKIEELETEISRQNRERALSIPPVHPNWEKSEGPFSDTELEETRKPEKPSERRISRTSPLSDTELEYDPKKPSKDSGEWSWRWGALPVRKSEKIEHWQDNTGGKDWKNDNTSEKESGIEIGGNIHHFEISLCGSEIFGRDEQNDAEMFRKNQITYEYFSENPRILNDKSLVVKYNNRYYSWQTAAPIIASLLVFQKPLPDSAIADLSDNKLRSSDQRRYSLRGWSRWWSRSSSPLPIETPAKIDEKPENDAEKEEKKSTRFYAKTLRLTSEQLKSLNLKKGANTISFSAHASGRATCVAKIFFWDYDTKIVISDIDGTITKSDALGHVFTMIGRDWTHSGVAKLYTDISRNGYQILYLTSRAIGQADYTRDYLKKVEQDKYQLPDGPVIMSPDRLLTAFHREVIMRKPEVFKTSCLRDVQKLFGDRNPFVAGFGNRITDALSYRSVNVPSSRTFTIDSNGEVILELLSGYKSSYVDLSDLVDQMFPHIEARKWDTVYNDWNYWKTPLPDIEIPTEIYENQSTTPSSPRNSTVMGSPRLGMIRNLTGSITGSSNSSGNNPTIYSAQGVLESPGNVSSLDKKNVNDSMLVNQRTVYVGGDVDMPGRMDIIYADENAGNGSMVGYDDETDDGDDEGEYDESDEYNDDDDDDDGCPAAAADTDRLRDGAAVGVVLGAADPGIPAGHGAAAGRDILSQRGAVLLLPLGKAPVSPPAGPATPPSSTRRRGEPQQRWRPSCRRCRPPRHTLSGLQGRTHAQVWEAGGGPDGELAGDNARRPDPQVHRLAYPL</sequence>
<feature type="compositionally biased region" description="Basic and acidic residues" evidence="6">
    <location>
        <begin position="128"/>
        <end position="137"/>
    </location>
</feature>
<dbReference type="EC" id="3.1.3.4" evidence="3"/>
<feature type="region of interest" description="Disordered" evidence="6">
    <location>
        <begin position="930"/>
        <end position="975"/>
    </location>
</feature>
<dbReference type="Pfam" id="PF04571">
    <property type="entry name" value="Lipin_N"/>
    <property type="match status" value="1"/>
</dbReference>
<feature type="region of interest" description="Disordered" evidence="6">
    <location>
        <begin position="105"/>
        <end position="137"/>
    </location>
</feature>
<name>A0A1D1ZK08_9ARAE</name>
<dbReference type="PANTHER" id="PTHR12181">
    <property type="entry name" value="LIPIN"/>
    <property type="match status" value="1"/>
</dbReference>
<dbReference type="InterPro" id="IPR023214">
    <property type="entry name" value="HAD_sf"/>
</dbReference>
<dbReference type="SUPFAM" id="SSF56784">
    <property type="entry name" value="HAD-like"/>
    <property type="match status" value="1"/>
</dbReference>
<evidence type="ECO:0000256" key="1">
    <source>
        <dbReference type="ARBA" id="ARBA00001946"/>
    </source>
</evidence>
<protein>
    <recommendedName>
        <fullName evidence="3">phosphatidate phosphatase</fullName>
        <ecNumber evidence="3">3.1.3.4</ecNumber>
    </recommendedName>
</protein>
<dbReference type="Gene3D" id="3.40.50.1000">
    <property type="entry name" value="HAD superfamily/HAD-like"/>
    <property type="match status" value="1"/>
</dbReference>
<feature type="compositionally biased region" description="Basic and acidic residues" evidence="6">
    <location>
        <begin position="557"/>
        <end position="573"/>
    </location>
</feature>
<comment type="similarity">
    <text evidence="2">Belongs to the lipin family.</text>
</comment>
<dbReference type="InterPro" id="IPR031315">
    <property type="entry name" value="LNS2/PITP"/>
</dbReference>
<keyword evidence="4" id="KW-0597">Phosphoprotein</keyword>
<feature type="non-terminal residue" evidence="8">
    <location>
        <position position="1"/>
    </location>
</feature>
<evidence type="ECO:0000259" key="7">
    <source>
        <dbReference type="SMART" id="SM00775"/>
    </source>
</evidence>
<feature type="compositionally biased region" description="Basic and acidic residues" evidence="6">
    <location>
        <begin position="357"/>
        <end position="370"/>
    </location>
</feature>
<evidence type="ECO:0000256" key="3">
    <source>
        <dbReference type="ARBA" id="ARBA00012638"/>
    </source>
</evidence>
<dbReference type="InterPro" id="IPR026058">
    <property type="entry name" value="LIPIN"/>
</dbReference>
<keyword evidence="5" id="KW-0378">Hydrolase</keyword>
<dbReference type="Pfam" id="PF08235">
    <property type="entry name" value="LNS2"/>
    <property type="match status" value="1"/>
</dbReference>
<feature type="compositionally biased region" description="Polar residues" evidence="6">
    <location>
        <begin position="279"/>
        <end position="288"/>
    </location>
</feature>
<organism evidence="8">
    <name type="scientific">Anthurium amnicola</name>
    <dbReference type="NCBI Taxonomy" id="1678845"/>
    <lineage>
        <taxon>Eukaryota</taxon>
        <taxon>Viridiplantae</taxon>
        <taxon>Streptophyta</taxon>
        <taxon>Embryophyta</taxon>
        <taxon>Tracheophyta</taxon>
        <taxon>Spermatophyta</taxon>
        <taxon>Magnoliopsida</taxon>
        <taxon>Liliopsida</taxon>
        <taxon>Araceae</taxon>
        <taxon>Pothoideae</taxon>
        <taxon>Potheae</taxon>
        <taxon>Anthurium</taxon>
    </lineage>
</organism>
<evidence type="ECO:0000256" key="4">
    <source>
        <dbReference type="ARBA" id="ARBA00022553"/>
    </source>
</evidence>
<evidence type="ECO:0000256" key="2">
    <source>
        <dbReference type="ARBA" id="ARBA00005476"/>
    </source>
</evidence>
<feature type="compositionally biased region" description="Acidic residues" evidence="6">
    <location>
        <begin position="938"/>
        <end position="966"/>
    </location>
</feature>
<reference evidence="8" key="1">
    <citation type="submission" date="2015-07" db="EMBL/GenBank/DDBJ databases">
        <title>Transcriptome Assembly of Anthurium amnicola.</title>
        <authorList>
            <person name="Suzuki J."/>
        </authorList>
    </citation>
    <scope>NUCLEOTIDE SEQUENCE</scope>
</reference>
<dbReference type="GO" id="GO:0008195">
    <property type="term" value="F:phosphatidate phosphatase activity"/>
    <property type="evidence" value="ECO:0007669"/>
    <property type="project" value="UniProtKB-EC"/>
</dbReference>
<proteinExistence type="inferred from homology"/>
<dbReference type="InterPro" id="IPR007651">
    <property type="entry name" value="Lipin_N"/>
</dbReference>
<dbReference type="Pfam" id="PF16876">
    <property type="entry name" value="Lipin_mid"/>
    <property type="match status" value="1"/>
</dbReference>
<feature type="domain" description="LNS2/PITP" evidence="7">
    <location>
        <begin position="626"/>
        <end position="781"/>
    </location>
</feature>
<gene>
    <name evidence="8" type="primary">ned1_4</name>
    <name evidence="8" type="ORF">g.61014</name>
</gene>
<dbReference type="GO" id="GO:0009062">
    <property type="term" value="P:fatty acid catabolic process"/>
    <property type="evidence" value="ECO:0007669"/>
    <property type="project" value="TreeGrafter"/>
</dbReference>
<dbReference type="InterPro" id="IPR031703">
    <property type="entry name" value="Lipin_mid"/>
</dbReference>
<comment type="cofactor">
    <cofactor evidence="1">
        <name>Mg(2+)</name>
        <dbReference type="ChEBI" id="CHEBI:18420"/>
    </cofactor>
</comment>
<dbReference type="PANTHER" id="PTHR12181:SF12">
    <property type="entry name" value="PHOSPHATIDATE PHOSPHATASE"/>
    <property type="match status" value="1"/>
</dbReference>
<feature type="region of interest" description="Disordered" evidence="6">
    <location>
        <begin position="261"/>
        <end position="289"/>
    </location>
</feature>
<dbReference type="InterPro" id="IPR013209">
    <property type="entry name" value="LNS2"/>
</dbReference>
<dbReference type="SMART" id="SM00775">
    <property type="entry name" value="LNS2"/>
    <property type="match status" value="1"/>
</dbReference>
<dbReference type="AlphaFoldDB" id="A0A1D1ZK08"/>
<accession>A0A1D1ZK08</accession>
<evidence type="ECO:0000256" key="6">
    <source>
        <dbReference type="SAM" id="MobiDB-lite"/>
    </source>
</evidence>
<evidence type="ECO:0000313" key="8">
    <source>
        <dbReference type="EMBL" id="JAT67330.1"/>
    </source>
</evidence>
<feature type="region of interest" description="Disordered" evidence="6">
    <location>
        <begin position="554"/>
        <end position="573"/>
    </location>
</feature>
<dbReference type="GO" id="GO:0005634">
    <property type="term" value="C:nucleus"/>
    <property type="evidence" value="ECO:0007669"/>
    <property type="project" value="UniProtKB-ARBA"/>
</dbReference>
<dbReference type="FunFam" id="3.40.50.1000:FF:000063">
    <property type="entry name" value="Nuclear elongation and deformation protein"/>
    <property type="match status" value="1"/>
</dbReference>
<feature type="compositionally biased region" description="Pro residues" evidence="6">
    <location>
        <begin position="1023"/>
        <end position="1032"/>
    </location>
</feature>
<evidence type="ECO:0000256" key="5">
    <source>
        <dbReference type="ARBA" id="ARBA00022801"/>
    </source>
</evidence>
<feature type="region of interest" description="Disordered" evidence="6">
    <location>
        <begin position="329"/>
        <end position="394"/>
    </location>
</feature>
<dbReference type="EMBL" id="GDJX01000606">
    <property type="protein sequence ID" value="JAT67330.1"/>
    <property type="molecule type" value="Transcribed_RNA"/>
</dbReference>
<feature type="compositionally biased region" description="Basic residues" evidence="6">
    <location>
        <begin position="1048"/>
        <end position="1057"/>
    </location>
</feature>
<feature type="region of interest" description="Disordered" evidence="6">
    <location>
        <begin position="1018"/>
        <end position="1101"/>
    </location>
</feature>
<dbReference type="GO" id="GO:0019432">
    <property type="term" value="P:triglyceride biosynthetic process"/>
    <property type="evidence" value="ECO:0007669"/>
    <property type="project" value="TreeGrafter"/>
</dbReference>